<name>A0A9P4IQ56_9PEZI</name>
<dbReference type="InterPro" id="IPR050816">
    <property type="entry name" value="Flavin-dep_Halogenase_NPB"/>
</dbReference>
<dbReference type="EMBL" id="ML978122">
    <property type="protein sequence ID" value="KAF2103335.1"/>
    <property type="molecule type" value="Genomic_DNA"/>
</dbReference>
<dbReference type="Proteomes" id="UP000799772">
    <property type="component" value="Unassembled WGS sequence"/>
</dbReference>
<protein>
    <submittedName>
        <fullName evidence="7">FAD/NAD(P)-binding domain-containing protein</fullName>
    </submittedName>
</protein>
<keyword evidence="4" id="KW-0560">Oxidoreductase</keyword>
<evidence type="ECO:0000256" key="4">
    <source>
        <dbReference type="ARBA" id="ARBA00023002"/>
    </source>
</evidence>
<evidence type="ECO:0000256" key="3">
    <source>
        <dbReference type="ARBA" id="ARBA00022827"/>
    </source>
</evidence>
<evidence type="ECO:0000313" key="7">
    <source>
        <dbReference type="EMBL" id="KAF2103335.1"/>
    </source>
</evidence>
<evidence type="ECO:0000313" key="8">
    <source>
        <dbReference type="Proteomes" id="UP000799772"/>
    </source>
</evidence>
<keyword evidence="8" id="KW-1185">Reference proteome</keyword>
<dbReference type="InterPro" id="IPR002938">
    <property type="entry name" value="FAD-bd"/>
</dbReference>
<dbReference type="InterPro" id="IPR036188">
    <property type="entry name" value="FAD/NAD-bd_sf"/>
</dbReference>
<reference evidence="7" key="1">
    <citation type="journal article" date="2020" name="Stud. Mycol.">
        <title>101 Dothideomycetes genomes: a test case for predicting lifestyles and emergence of pathogens.</title>
        <authorList>
            <person name="Haridas S."/>
            <person name="Albert R."/>
            <person name="Binder M."/>
            <person name="Bloem J."/>
            <person name="Labutti K."/>
            <person name="Salamov A."/>
            <person name="Andreopoulos B."/>
            <person name="Baker S."/>
            <person name="Barry K."/>
            <person name="Bills G."/>
            <person name="Bluhm B."/>
            <person name="Cannon C."/>
            <person name="Castanera R."/>
            <person name="Culley D."/>
            <person name="Daum C."/>
            <person name="Ezra D."/>
            <person name="Gonzalez J."/>
            <person name="Henrissat B."/>
            <person name="Kuo A."/>
            <person name="Liang C."/>
            <person name="Lipzen A."/>
            <person name="Lutzoni F."/>
            <person name="Magnuson J."/>
            <person name="Mondo S."/>
            <person name="Nolan M."/>
            <person name="Ohm R."/>
            <person name="Pangilinan J."/>
            <person name="Park H.-J."/>
            <person name="Ramirez L."/>
            <person name="Alfaro M."/>
            <person name="Sun H."/>
            <person name="Tritt A."/>
            <person name="Yoshinaga Y."/>
            <person name="Zwiers L.-H."/>
            <person name="Turgeon B."/>
            <person name="Goodwin S."/>
            <person name="Spatafora J."/>
            <person name="Crous P."/>
            <person name="Grigoriev I."/>
        </authorList>
    </citation>
    <scope>NUCLEOTIDE SEQUENCE</scope>
    <source>
        <strain evidence="7">CBS 133067</strain>
    </source>
</reference>
<keyword evidence="2" id="KW-0285">Flavoprotein</keyword>
<dbReference type="PANTHER" id="PTHR43747">
    <property type="entry name" value="FAD-BINDING PROTEIN"/>
    <property type="match status" value="1"/>
</dbReference>
<keyword evidence="3" id="KW-0274">FAD</keyword>
<evidence type="ECO:0000256" key="1">
    <source>
        <dbReference type="ARBA" id="ARBA00005706"/>
    </source>
</evidence>
<comment type="caution">
    <text evidence="7">The sequence shown here is derived from an EMBL/GenBank/DDBJ whole genome shotgun (WGS) entry which is preliminary data.</text>
</comment>
<gene>
    <name evidence="7" type="ORF">NA57DRAFT_72311</name>
</gene>
<evidence type="ECO:0000259" key="6">
    <source>
        <dbReference type="Pfam" id="PF01494"/>
    </source>
</evidence>
<dbReference type="PANTHER" id="PTHR43747:SF5">
    <property type="entry name" value="FAD-BINDING DOMAIN-CONTAINING PROTEIN"/>
    <property type="match status" value="1"/>
</dbReference>
<dbReference type="PRINTS" id="PR00420">
    <property type="entry name" value="RNGMNOXGNASE"/>
</dbReference>
<comment type="similarity">
    <text evidence="1">Belongs to the flavin-dependent halogenase family.</text>
</comment>
<evidence type="ECO:0000256" key="2">
    <source>
        <dbReference type="ARBA" id="ARBA00022630"/>
    </source>
</evidence>
<dbReference type="Gene3D" id="3.50.50.60">
    <property type="entry name" value="FAD/NAD(P)-binding domain"/>
    <property type="match status" value="1"/>
</dbReference>
<feature type="domain" description="FAD-binding" evidence="6">
    <location>
        <begin position="14"/>
        <end position="195"/>
    </location>
</feature>
<feature type="region of interest" description="Disordered" evidence="5">
    <location>
        <begin position="528"/>
        <end position="561"/>
    </location>
</feature>
<evidence type="ECO:0000256" key="5">
    <source>
        <dbReference type="SAM" id="MobiDB-lite"/>
    </source>
</evidence>
<organism evidence="7 8">
    <name type="scientific">Rhizodiscina lignyota</name>
    <dbReference type="NCBI Taxonomy" id="1504668"/>
    <lineage>
        <taxon>Eukaryota</taxon>
        <taxon>Fungi</taxon>
        <taxon>Dikarya</taxon>
        <taxon>Ascomycota</taxon>
        <taxon>Pezizomycotina</taxon>
        <taxon>Dothideomycetes</taxon>
        <taxon>Pleosporomycetidae</taxon>
        <taxon>Aulographales</taxon>
        <taxon>Rhizodiscinaceae</taxon>
        <taxon>Rhizodiscina</taxon>
    </lineage>
</organism>
<dbReference type="Pfam" id="PF01494">
    <property type="entry name" value="FAD_binding_3"/>
    <property type="match status" value="1"/>
</dbReference>
<accession>A0A9P4IQ56</accession>
<dbReference type="GO" id="GO:0016491">
    <property type="term" value="F:oxidoreductase activity"/>
    <property type="evidence" value="ECO:0007669"/>
    <property type="project" value="UniProtKB-KW"/>
</dbReference>
<dbReference type="GO" id="GO:0071949">
    <property type="term" value="F:FAD binding"/>
    <property type="evidence" value="ECO:0007669"/>
    <property type="project" value="InterPro"/>
</dbReference>
<dbReference type="OrthoDB" id="3340390at2759"/>
<proteinExistence type="inferred from homology"/>
<sequence length="561" mass="61930">MGSLGDDIIPESSSVLVIGGGPGGSFAATLLAREGIDVVVLEAAEFPRYHIGESLLPSARFYLRHIGLEERFNVAGFAEKHGASFKLSPKAEAYTNFSAINGRENHAWNVLRSKADDIMLKYSAECGAKVFEGTRVSSIEFVQADEDMIDPDDSRVANPGRPVSAKWTRKDGRTGTISFEYLVDASGREGLVSTKYLKNRQFNQSLKNVATWSYWKCAKRYAPGTEREGQPFFEGLADQTGWCWAIPLSAETLSVGFVMNQKLLAQKKVAMVDATVVEFYKKTLDQVPIIKDLLADAVMEGGVRSASDYSYRASAFSAPYTRLVGDAGSFIDPYFSSGVHLAMTGAFSAAITIQASRRGECSELQAGKWHSSKVATGYTRFLIMVLVAMKQLNNQNEPVLSDWSEDGFDKAFDFFRPIIQGTADSYNTGRKLTQGEIDKTLEFLMTHYNQNLEPEQRQSVLNKLGKIKQQSRDTVEDLKQLSEGEYKVLEIIRAREMLPIGEVVGLSDVSQDIYDGYHARIDRGNLGLSRVGGSSGKNEQKDSFGTILGKEQMQAEQQSLS</sequence>
<dbReference type="SUPFAM" id="SSF51905">
    <property type="entry name" value="FAD/NAD(P)-binding domain"/>
    <property type="match status" value="1"/>
</dbReference>
<dbReference type="AlphaFoldDB" id="A0A9P4IQ56"/>